<proteinExistence type="predicted"/>
<dbReference type="AlphaFoldDB" id="A0A1X1TIY1"/>
<dbReference type="Pfam" id="PF13481">
    <property type="entry name" value="AAA_25"/>
    <property type="match status" value="1"/>
</dbReference>
<sequence>MDPYAAKALAEECAAVAGTAEGSRNDRLNRAAFNLGQLVGASALTRAAVEQALSVSGQACGLDDSEIGPTIASGLNAGIAEPRDIPASVVVDVANTDVGGLGAGDSRDGERVDPFEAAVQVQMDVLRIREEARRRFAAEQRPPVALPPVTSLTALLDEPDDPVVYTIDQLAPAGGRTLLAAQQKAGKTTMVNNVVRSLADGEPFLGRFAPTAGPHRIAIIDNELGRNNTRRWLRAQGITNTDAVVDVVSLRGQVGAFDITDTGLRARWARRFRELGVTYLVFDCLRPILDAIGLDEHHDAGKFLVPFDALLHEAGICDALMVHHMGHSGERARGDSRILDWPDAIWRLMREDTDNPASPRYMAAHGRDVDLPEGMLTFDPATKRLTYGGTSRTEQAIGTALRAVIATVAASPDPLSGRAIEEAVMAEGHTQKAVRGATDTGIKRGMLKVEWGARRAKLHSIAHPCSGCGMPVATGRDRHEQCPATVEGLDL</sequence>
<dbReference type="SUPFAM" id="SSF52540">
    <property type="entry name" value="P-loop containing nucleoside triphosphate hydrolases"/>
    <property type="match status" value="1"/>
</dbReference>
<comment type="caution">
    <text evidence="1">The sequence shown here is derived from an EMBL/GenBank/DDBJ whole genome shotgun (WGS) entry which is preliminary data.</text>
</comment>
<evidence type="ECO:0000313" key="2">
    <source>
        <dbReference type="Proteomes" id="UP000193465"/>
    </source>
</evidence>
<organism evidence="1 2">
    <name type="scientific">Mycolicibacter engbaekii</name>
    <dbReference type="NCBI Taxonomy" id="188915"/>
    <lineage>
        <taxon>Bacteria</taxon>
        <taxon>Bacillati</taxon>
        <taxon>Actinomycetota</taxon>
        <taxon>Actinomycetes</taxon>
        <taxon>Mycobacteriales</taxon>
        <taxon>Mycobacteriaceae</taxon>
        <taxon>Mycolicibacter</taxon>
    </lineage>
</organism>
<reference evidence="1 2" key="1">
    <citation type="submission" date="2016-01" db="EMBL/GenBank/DDBJ databases">
        <title>The new phylogeny of the genus Mycobacterium.</title>
        <authorList>
            <person name="Tarcisio F."/>
            <person name="Conor M."/>
            <person name="Antonella G."/>
            <person name="Elisabetta G."/>
            <person name="Giulia F.S."/>
            <person name="Sara T."/>
            <person name="Anna F."/>
            <person name="Clotilde B."/>
            <person name="Roberto B."/>
            <person name="Veronica D.S."/>
            <person name="Fabio R."/>
            <person name="Monica P."/>
            <person name="Olivier J."/>
            <person name="Enrico T."/>
            <person name="Nicola S."/>
        </authorList>
    </citation>
    <scope>NUCLEOTIDE SEQUENCE [LARGE SCALE GENOMIC DNA]</scope>
    <source>
        <strain evidence="1 2">ATCC 27353</strain>
    </source>
</reference>
<dbReference type="EMBL" id="LQOT01000048">
    <property type="protein sequence ID" value="ORV44537.1"/>
    <property type="molecule type" value="Genomic_DNA"/>
</dbReference>
<gene>
    <name evidence="1" type="ORF">AWC02_14925</name>
</gene>
<dbReference type="Proteomes" id="UP000193465">
    <property type="component" value="Unassembled WGS sequence"/>
</dbReference>
<accession>A0A1X1TIY1</accession>
<keyword evidence="2" id="KW-1185">Reference proteome</keyword>
<dbReference type="STRING" id="188915.AWC02_14925"/>
<name>A0A1X1TIY1_9MYCO</name>
<dbReference type="Gene3D" id="3.40.50.300">
    <property type="entry name" value="P-loop containing nucleotide triphosphate hydrolases"/>
    <property type="match status" value="1"/>
</dbReference>
<protein>
    <submittedName>
        <fullName evidence="1">Uncharacterized protein</fullName>
    </submittedName>
</protein>
<dbReference type="InterPro" id="IPR027417">
    <property type="entry name" value="P-loop_NTPase"/>
</dbReference>
<evidence type="ECO:0000313" key="1">
    <source>
        <dbReference type="EMBL" id="ORV44537.1"/>
    </source>
</evidence>